<organism evidence="1 2">
    <name type="scientific">Microcystis aeruginosa (strain NIES-843 / IAM M-2473)</name>
    <dbReference type="NCBI Taxonomy" id="449447"/>
    <lineage>
        <taxon>Bacteria</taxon>
        <taxon>Bacillati</taxon>
        <taxon>Cyanobacteriota</taxon>
        <taxon>Cyanophyceae</taxon>
        <taxon>Oscillatoriophycideae</taxon>
        <taxon>Chroococcales</taxon>
        <taxon>Microcystaceae</taxon>
        <taxon>Microcystis</taxon>
    </lineage>
</organism>
<evidence type="ECO:0000313" key="2">
    <source>
        <dbReference type="Proteomes" id="UP000001510"/>
    </source>
</evidence>
<sequence length="52" mass="6052">MSAPVSRLSLTYYRSDQSLCPLCLEWFLPLPVFTPILLRYIADTLNFSKQRS</sequence>
<dbReference type="EMBL" id="AP009552">
    <property type="protein sequence ID" value="BAG01949.1"/>
    <property type="molecule type" value="Genomic_DNA"/>
</dbReference>
<dbReference type="HOGENOM" id="CLU_3081830_0_0_3"/>
<dbReference type="AlphaFoldDB" id="B0JFU4"/>
<gene>
    <name evidence="1" type="ordered locus">MAE_21270</name>
</gene>
<accession>B0JFU4</accession>
<evidence type="ECO:0000313" key="1">
    <source>
        <dbReference type="EMBL" id="BAG01949.1"/>
    </source>
</evidence>
<protein>
    <submittedName>
        <fullName evidence="1">Uncharacterized protein</fullName>
    </submittedName>
</protein>
<dbReference type="EnsemblBacteria" id="BAG01949">
    <property type="protein sequence ID" value="BAG01949"/>
    <property type="gene ID" value="MAE_21270"/>
</dbReference>
<dbReference type="KEGG" id="mar:MAE_21270"/>
<proteinExistence type="predicted"/>
<keyword evidence="2" id="KW-1185">Reference proteome</keyword>
<dbReference type="STRING" id="449447.MAE_21270"/>
<name>B0JFU4_MICAN</name>
<dbReference type="PaxDb" id="449447-MAE_21270"/>
<dbReference type="Proteomes" id="UP000001510">
    <property type="component" value="Chromosome"/>
</dbReference>
<reference evidence="1 2" key="1">
    <citation type="journal article" date="2007" name="DNA Res.">
        <title>Complete genomic structure of the bloom-forming toxic cyanobacterium Microcystis aeruginosa NIES-843.</title>
        <authorList>
            <person name="Kaneko T."/>
            <person name="Nakajima N."/>
            <person name="Okamoto S."/>
            <person name="Suzuki I."/>
            <person name="Tanabe Y."/>
            <person name="Tamaoki M."/>
            <person name="Nakamura Y."/>
            <person name="Kasai F."/>
            <person name="Watanabe A."/>
            <person name="Kawashima K."/>
            <person name="Kishida Y."/>
            <person name="Ono A."/>
            <person name="Shimizu Y."/>
            <person name="Takahashi C."/>
            <person name="Minami C."/>
            <person name="Fujishiro T."/>
            <person name="Kohara M."/>
            <person name="Katoh M."/>
            <person name="Nakazaki N."/>
            <person name="Nakayama S."/>
            <person name="Yamada M."/>
            <person name="Tabata S."/>
            <person name="Watanabe M.M."/>
        </authorList>
    </citation>
    <scope>NUCLEOTIDE SEQUENCE [LARGE SCALE GENOMIC DNA]</scope>
    <source>
        <strain evidence="2">NIES-843 / IAM M-247</strain>
    </source>
</reference>